<evidence type="ECO:0000313" key="2">
    <source>
        <dbReference type="EMBL" id="SQH76835.1"/>
    </source>
</evidence>
<protein>
    <submittedName>
        <fullName evidence="2">Uncharacterized protein</fullName>
    </submittedName>
</protein>
<accession>A0A330M4G8</accession>
<dbReference type="OrthoDB" id="6023292at2"/>
<feature type="transmembrane region" description="Helical" evidence="1">
    <location>
        <begin position="154"/>
        <end position="180"/>
    </location>
</feature>
<feature type="transmembrane region" description="Helical" evidence="1">
    <location>
        <begin position="7"/>
        <end position="27"/>
    </location>
</feature>
<gene>
    <name evidence="2" type="ORF">SHEWBE_2872</name>
</gene>
<evidence type="ECO:0000313" key="3">
    <source>
        <dbReference type="Proteomes" id="UP000250123"/>
    </source>
</evidence>
<feature type="transmembrane region" description="Helical" evidence="1">
    <location>
        <begin position="125"/>
        <end position="148"/>
    </location>
</feature>
<dbReference type="Proteomes" id="UP000250123">
    <property type="component" value="Chromosome SHEWBE"/>
</dbReference>
<feature type="transmembrane region" description="Helical" evidence="1">
    <location>
        <begin position="274"/>
        <end position="296"/>
    </location>
</feature>
<proteinExistence type="predicted"/>
<dbReference type="EMBL" id="LS483452">
    <property type="protein sequence ID" value="SQH76835.1"/>
    <property type="molecule type" value="Genomic_DNA"/>
</dbReference>
<keyword evidence="1" id="KW-0812">Transmembrane</keyword>
<dbReference type="RefSeq" id="WP_112352912.1">
    <property type="nucleotide sequence ID" value="NZ_LS483452.1"/>
</dbReference>
<organism evidence="2 3">
    <name type="scientific">Shewanella benthica</name>
    <dbReference type="NCBI Taxonomy" id="43661"/>
    <lineage>
        <taxon>Bacteria</taxon>
        <taxon>Pseudomonadati</taxon>
        <taxon>Pseudomonadota</taxon>
        <taxon>Gammaproteobacteria</taxon>
        <taxon>Alteromonadales</taxon>
        <taxon>Shewanellaceae</taxon>
        <taxon>Shewanella</taxon>
    </lineage>
</organism>
<keyword evidence="1" id="KW-0472">Membrane</keyword>
<sequence length="306" mass="33885">MKNFQSLRKIVTSVFFILVAIFFVYYFRNIDFDAIKDIELDYPSLSVGIFVLVAVRYWLSFTWSQMLKMLGVCSFSFADSNYVYAKSWLGRYIPGKVAWILGKIYFASEYGVAKSKLSISSLLEAGVQVAVALLIGVALVFFAGAAQLSFELKLFMGVSSVGVVVALIPVVFNRIVVLVYKLVKNEELRFTGYDSKLLLKLIGYYIFSGLLSGISFFFIVNAFSDVGIDNLLYLIGISNLSGAIGILAIIAPSGIGVREGVQLVCLQPILTDEVLVVVLIAGRTLSILADILFYFTSLMLKLYNEK</sequence>
<dbReference type="KEGG" id="sbk:SHEWBE_2872"/>
<feature type="transmembrane region" description="Helical" evidence="1">
    <location>
        <begin position="42"/>
        <end position="59"/>
    </location>
</feature>
<evidence type="ECO:0000256" key="1">
    <source>
        <dbReference type="SAM" id="Phobius"/>
    </source>
</evidence>
<feature type="transmembrane region" description="Helical" evidence="1">
    <location>
        <begin position="231"/>
        <end position="253"/>
    </location>
</feature>
<dbReference type="AlphaFoldDB" id="A0A330M4G8"/>
<keyword evidence="1" id="KW-1133">Transmembrane helix</keyword>
<name>A0A330M4G8_9GAMM</name>
<feature type="transmembrane region" description="Helical" evidence="1">
    <location>
        <begin position="201"/>
        <end position="219"/>
    </location>
</feature>
<reference evidence="3" key="1">
    <citation type="submission" date="2018-06" db="EMBL/GenBank/DDBJ databases">
        <authorList>
            <person name="Cea G.-C."/>
            <person name="William W."/>
        </authorList>
    </citation>
    <scope>NUCLEOTIDE SEQUENCE [LARGE SCALE GENOMIC DNA]</scope>
    <source>
        <strain evidence="3">DB21MT-2</strain>
    </source>
</reference>